<evidence type="ECO:0000313" key="1">
    <source>
        <dbReference type="EMBL" id="KAK4115638.1"/>
    </source>
</evidence>
<dbReference type="GeneID" id="89933618"/>
<gene>
    <name evidence="1" type="ORF">N656DRAFT_390402</name>
</gene>
<keyword evidence="2" id="KW-1185">Reference proteome</keyword>
<reference evidence="1" key="1">
    <citation type="journal article" date="2023" name="Mol. Phylogenet. Evol.">
        <title>Genome-scale phylogeny and comparative genomics of the fungal order Sordariales.</title>
        <authorList>
            <person name="Hensen N."/>
            <person name="Bonometti L."/>
            <person name="Westerberg I."/>
            <person name="Brannstrom I.O."/>
            <person name="Guillou S."/>
            <person name="Cros-Aarteil S."/>
            <person name="Calhoun S."/>
            <person name="Haridas S."/>
            <person name="Kuo A."/>
            <person name="Mondo S."/>
            <person name="Pangilinan J."/>
            <person name="Riley R."/>
            <person name="LaButti K."/>
            <person name="Andreopoulos B."/>
            <person name="Lipzen A."/>
            <person name="Chen C."/>
            <person name="Yan M."/>
            <person name="Daum C."/>
            <person name="Ng V."/>
            <person name="Clum A."/>
            <person name="Steindorff A."/>
            <person name="Ohm R.A."/>
            <person name="Martin F."/>
            <person name="Silar P."/>
            <person name="Natvig D.O."/>
            <person name="Lalanne C."/>
            <person name="Gautier V."/>
            <person name="Ament-Velasquez S.L."/>
            <person name="Kruys A."/>
            <person name="Hutchinson M.I."/>
            <person name="Powell A.J."/>
            <person name="Barry K."/>
            <person name="Miller A.N."/>
            <person name="Grigoriev I.V."/>
            <person name="Debuchy R."/>
            <person name="Gladieux P."/>
            <person name="Hiltunen Thoren M."/>
            <person name="Johannesson H."/>
        </authorList>
    </citation>
    <scope>NUCLEOTIDE SEQUENCE</scope>
    <source>
        <strain evidence="1">CBS 508.74</strain>
    </source>
</reference>
<dbReference type="Proteomes" id="UP001302812">
    <property type="component" value="Unassembled WGS sequence"/>
</dbReference>
<organism evidence="1 2">
    <name type="scientific">Canariomyces notabilis</name>
    <dbReference type="NCBI Taxonomy" id="2074819"/>
    <lineage>
        <taxon>Eukaryota</taxon>
        <taxon>Fungi</taxon>
        <taxon>Dikarya</taxon>
        <taxon>Ascomycota</taxon>
        <taxon>Pezizomycotina</taxon>
        <taxon>Sordariomycetes</taxon>
        <taxon>Sordariomycetidae</taxon>
        <taxon>Sordariales</taxon>
        <taxon>Chaetomiaceae</taxon>
        <taxon>Canariomyces</taxon>
    </lineage>
</organism>
<comment type="caution">
    <text evidence="1">The sequence shown here is derived from an EMBL/GenBank/DDBJ whole genome shotgun (WGS) entry which is preliminary data.</text>
</comment>
<reference evidence="1" key="2">
    <citation type="submission" date="2023-05" db="EMBL/GenBank/DDBJ databases">
        <authorList>
            <consortium name="Lawrence Berkeley National Laboratory"/>
            <person name="Steindorff A."/>
            <person name="Hensen N."/>
            <person name="Bonometti L."/>
            <person name="Westerberg I."/>
            <person name="Brannstrom I.O."/>
            <person name="Guillou S."/>
            <person name="Cros-Aarteil S."/>
            <person name="Calhoun S."/>
            <person name="Haridas S."/>
            <person name="Kuo A."/>
            <person name="Mondo S."/>
            <person name="Pangilinan J."/>
            <person name="Riley R."/>
            <person name="Labutti K."/>
            <person name="Andreopoulos B."/>
            <person name="Lipzen A."/>
            <person name="Chen C."/>
            <person name="Yanf M."/>
            <person name="Daum C."/>
            <person name="Ng V."/>
            <person name="Clum A."/>
            <person name="Ohm R."/>
            <person name="Martin F."/>
            <person name="Silar P."/>
            <person name="Natvig D."/>
            <person name="Lalanne C."/>
            <person name="Gautier V."/>
            <person name="Ament-Velasquez S.L."/>
            <person name="Kruys A."/>
            <person name="Hutchinson M.I."/>
            <person name="Powell A.J."/>
            <person name="Barry K."/>
            <person name="Miller A.N."/>
            <person name="Grigoriev I.V."/>
            <person name="Debuchy R."/>
            <person name="Gladieux P."/>
            <person name="Thoren M.H."/>
            <person name="Johannesson H."/>
        </authorList>
    </citation>
    <scope>NUCLEOTIDE SEQUENCE</scope>
    <source>
        <strain evidence="1">CBS 508.74</strain>
    </source>
</reference>
<evidence type="ECO:0000313" key="2">
    <source>
        <dbReference type="Proteomes" id="UP001302812"/>
    </source>
</evidence>
<dbReference type="AlphaFoldDB" id="A0AAN6TJJ0"/>
<sequence length="72" mass="7968">MGAWLVTLVGLIVSGYWLSECSAWMMIVLLSTNVSKGVSIYLSFCTSRARAGGPSRLFRGRINLYGRGLHWT</sequence>
<name>A0AAN6TJJ0_9PEZI</name>
<proteinExistence type="predicted"/>
<protein>
    <submittedName>
        <fullName evidence="1">Uncharacterized protein</fullName>
    </submittedName>
</protein>
<accession>A0AAN6TJJ0</accession>
<dbReference type="RefSeq" id="XP_064673208.1">
    <property type="nucleotide sequence ID" value="XM_064809494.1"/>
</dbReference>
<dbReference type="EMBL" id="MU853334">
    <property type="protein sequence ID" value="KAK4115638.1"/>
    <property type="molecule type" value="Genomic_DNA"/>
</dbReference>